<comment type="caution">
    <text evidence="1">The sequence shown here is derived from an EMBL/GenBank/DDBJ whole genome shotgun (WGS) entry which is preliminary data.</text>
</comment>
<reference evidence="2" key="1">
    <citation type="journal article" date="2019" name="Int. J. Syst. Evol. Microbiol.">
        <title>The Global Catalogue of Microorganisms (GCM) 10K type strain sequencing project: providing services to taxonomists for standard genome sequencing and annotation.</title>
        <authorList>
            <consortium name="The Broad Institute Genomics Platform"/>
            <consortium name="The Broad Institute Genome Sequencing Center for Infectious Disease"/>
            <person name="Wu L."/>
            <person name="Ma J."/>
        </authorList>
    </citation>
    <scope>NUCLEOTIDE SEQUENCE [LARGE SCALE GENOMIC DNA]</scope>
    <source>
        <strain evidence="2">CCUG 43117</strain>
    </source>
</reference>
<evidence type="ECO:0000313" key="2">
    <source>
        <dbReference type="Proteomes" id="UP001596060"/>
    </source>
</evidence>
<keyword evidence="2" id="KW-1185">Reference proteome</keyword>
<sequence length="114" mass="12130">MNRLVACAALSLAASLALTLESEAKPRPRGSEEVLILKVRPRSYLDAGNVVPAGSLDGVTGGYAQTRSYLNLPPWQNQRDRFGEGVLPDPITGPFIGARNPFGPVDFQAPGGLR</sequence>
<name>A0ABW0PA51_9HYPH</name>
<dbReference type="RefSeq" id="WP_066722757.1">
    <property type="nucleotide sequence ID" value="NZ_JBHSLU010000105.1"/>
</dbReference>
<protein>
    <submittedName>
        <fullName evidence="1">Uncharacterized protein</fullName>
    </submittedName>
</protein>
<evidence type="ECO:0000313" key="1">
    <source>
        <dbReference type="EMBL" id="MFC5508682.1"/>
    </source>
</evidence>
<accession>A0ABW0PA51</accession>
<organism evidence="1 2">
    <name type="scientific">Bosea massiliensis</name>
    <dbReference type="NCBI Taxonomy" id="151419"/>
    <lineage>
        <taxon>Bacteria</taxon>
        <taxon>Pseudomonadati</taxon>
        <taxon>Pseudomonadota</taxon>
        <taxon>Alphaproteobacteria</taxon>
        <taxon>Hyphomicrobiales</taxon>
        <taxon>Boseaceae</taxon>
        <taxon>Bosea</taxon>
    </lineage>
</organism>
<proteinExistence type="predicted"/>
<dbReference type="EMBL" id="JBHSLU010000105">
    <property type="protein sequence ID" value="MFC5508682.1"/>
    <property type="molecule type" value="Genomic_DNA"/>
</dbReference>
<gene>
    <name evidence="1" type="ORF">ACFPN9_25935</name>
</gene>
<dbReference type="Proteomes" id="UP001596060">
    <property type="component" value="Unassembled WGS sequence"/>
</dbReference>